<dbReference type="NCBIfam" id="TIGR00512">
    <property type="entry name" value="salvage_mtnA"/>
    <property type="match status" value="1"/>
</dbReference>
<dbReference type="InterPro" id="IPR042529">
    <property type="entry name" value="IF_2B-like_C"/>
</dbReference>
<evidence type="ECO:0000313" key="2">
    <source>
        <dbReference type="EMBL" id="GAF92681.1"/>
    </source>
</evidence>
<gene>
    <name evidence="2" type="ORF">S01H1_19223</name>
</gene>
<organism evidence="2">
    <name type="scientific">marine sediment metagenome</name>
    <dbReference type="NCBI Taxonomy" id="412755"/>
    <lineage>
        <taxon>unclassified sequences</taxon>
        <taxon>metagenomes</taxon>
        <taxon>ecological metagenomes</taxon>
    </lineage>
</organism>
<sequence length="297" mass="32905">DDYLIKTCNKIKATRPTAVNLAWAVDKVLAEVLKAKTSTEKVDVARKTAGEIAEEEAERCRKIGEHGLCLIEEINRNQKEGTVNLLTHCNAGWLACIEYGTATAPIYAAFDKGIDIHVWVDETRPLNQGARLTAWELGKHGIKHTVITDNAGGHLMQHGVVDIVIVGTDRTTSTGDVANKIGTYLKALAAKDNNIPFYVALPSSTFDWKLKNGIKEIPIEERDSDEVRYIQGFDKGKTRNILIPPESSSAVNYAFDVTPARLITGFITERGICKATEDDIKRLFPEKDDRRQKTEDG</sequence>
<accession>X0TZX5</accession>
<dbReference type="NCBIfam" id="NF004326">
    <property type="entry name" value="PRK05720.1"/>
    <property type="match status" value="1"/>
</dbReference>
<reference evidence="2" key="1">
    <citation type="journal article" date="2014" name="Front. Microbiol.">
        <title>High frequency of phylogenetically diverse reductive dehalogenase-homologous genes in deep subseafloor sedimentary metagenomes.</title>
        <authorList>
            <person name="Kawai M."/>
            <person name="Futagami T."/>
            <person name="Toyoda A."/>
            <person name="Takaki Y."/>
            <person name="Nishi S."/>
            <person name="Hori S."/>
            <person name="Arai W."/>
            <person name="Tsubouchi T."/>
            <person name="Morono Y."/>
            <person name="Uchiyama I."/>
            <person name="Ito T."/>
            <person name="Fujiyama A."/>
            <person name="Inagaki F."/>
            <person name="Takami H."/>
        </authorList>
    </citation>
    <scope>NUCLEOTIDE SEQUENCE</scope>
    <source>
        <strain evidence="2">Expedition CK06-06</strain>
    </source>
</reference>
<dbReference type="Gene3D" id="1.20.120.420">
    <property type="entry name" value="translation initiation factor eif-2b, domain 1"/>
    <property type="match status" value="1"/>
</dbReference>
<name>X0TZX5_9ZZZZ</name>
<proteinExistence type="predicted"/>
<dbReference type="InterPro" id="IPR037171">
    <property type="entry name" value="NagB/RpiA_transferase-like"/>
</dbReference>
<dbReference type="InterPro" id="IPR011559">
    <property type="entry name" value="Initiation_fac_2B_a/b/d"/>
</dbReference>
<dbReference type="InterPro" id="IPR027363">
    <property type="entry name" value="M1Pi_N"/>
</dbReference>
<dbReference type="Pfam" id="PF01008">
    <property type="entry name" value="IF-2B"/>
    <property type="match status" value="1"/>
</dbReference>
<dbReference type="InterPro" id="IPR005251">
    <property type="entry name" value="IF-M1Pi"/>
</dbReference>
<feature type="non-terminal residue" evidence="2">
    <location>
        <position position="1"/>
    </location>
</feature>
<evidence type="ECO:0000256" key="1">
    <source>
        <dbReference type="ARBA" id="ARBA00023235"/>
    </source>
</evidence>
<dbReference type="AlphaFoldDB" id="X0TZX5"/>
<dbReference type="GO" id="GO:0019509">
    <property type="term" value="P:L-methionine salvage from methylthioadenosine"/>
    <property type="evidence" value="ECO:0007669"/>
    <property type="project" value="TreeGrafter"/>
</dbReference>
<dbReference type="NCBIfam" id="TIGR00524">
    <property type="entry name" value="eIF-2B_rel"/>
    <property type="match status" value="1"/>
</dbReference>
<dbReference type="PANTHER" id="PTHR43475">
    <property type="entry name" value="METHYLTHIORIBOSE-1-PHOSPHATE ISOMERASE"/>
    <property type="match status" value="1"/>
</dbReference>
<dbReference type="PANTHER" id="PTHR43475:SF1">
    <property type="entry name" value="METHYLTHIORIBOSE-1-PHOSPHATE ISOMERASE"/>
    <property type="match status" value="1"/>
</dbReference>
<dbReference type="Gene3D" id="3.40.50.10470">
    <property type="entry name" value="Translation initiation factor eif-2b, domain 2"/>
    <property type="match status" value="1"/>
</dbReference>
<keyword evidence="1" id="KW-0413">Isomerase</keyword>
<dbReference type="EMBL" id="BARS01010358">
    <property type="protein sequence ID" value="GAF92681.1"/>
    <property type="molecule type" value="Genomic_DNA"/>
</dbReference>
<protein>
    <recommendedName>
        <fullName evidence="3">S-methyl-5-thioribose-1-phosphate isomerase</fullName>
    </recommendedName>
</protein>
<dbReference type="GO" id="GO:0046523">
    <property type="term" value="F:S-methyl-5-thioribose-1-phosphate isomerase activity"/>
    <property type="evidence" value="ECO:0007669"/>
    <property type="project" value="TreeGrafter"/>
</dbReference>
<evidence type="ECO:0008006" key="3">
    <source>
        <dbReference type="Google" id="ProtNLM"/>
    </source>
</evidence>
<dbReference type="InterPro" id="IPR000649">
    <property type="entry name" value="IF-2B-related"/>
</dbReference>
<comment type="caution">
    <text evidence="2">The sequence shown here is derived from an EMBL/GenBank/DDBJ whole genome shotgun (WGS) entry which is preliminary data.</text>
</comment>
<dbReference type="SUPFAM" id="SSF100950">
    <property type="entry name" value="NagB/RpiA/CoA transferase-like"/>
    <property type="match status" value="1"/>
</dbReference>
<dbReference type="FunFam" id="3.40.50.10470:FF:000006">
    <property type="entry name" value="Methylthioribose-1-phosphate isomerase"/>
    <property type="match status" value="1"/>
</dbReference>